<protein>
    <submittedName>
        <fullName evidence="6">Lipoprotein-releasing system ATP-binding protein lolD</fullName>
        <ecNumber evidence="6">3.6.3.-</ecNumber>
    </submittedName>
</protein>
<dbReference type="SMART" id="SM00382">
    <property type="entry name" value="AAA"/>
    <property type="match status" value="1"/>
</dbReference>
<comment type="caution">
    <text evidence="6">The sequence shown here is derived from an EMBL/GenBank/DDBJ whole genome shotgun (WGS) entry which is preliminary data.</text>
</comment>
<dbReference type="PANTHER" id="PTHR24220">
    <property type="entry name" value="IMPORT ATP-BINDING PROTEIN"/>
    <property type="match status" value="1"/>
</dbReference>
<dbReference type="GO" id="GO:0005886">
    <property type="term" value="C:plasma membrane"/>
    <property type="evidence" value="ECO:0007669"/>
    <property type="project" value="TreeGrafter"/>
</dbReference>
<dbReference type="InterPro" id="IPR003439">
    <property type="entry name" value="ABC_transporter-like_ATP-bd"/>
</dbReference>
<name>E6PW49_9ZZZZ</name>
<dbReference type="EC" id="3.6.3.-" evidence="6"/>
<dbReference type="Gene3D" id="3.40.50.300">
    <property type="entry name" value="P-loop containing nucleotide triphosphate hydrolases"/>
    <property type="match status" value="1"/>
</dbReference>
<organism evidence="6">
    <name type="scientific">mine drainage metagenome</name>
    <dbReference type="NCBI Taxonomy" id="410659"/>
    <lineage>
        <taxon>unclassified sequences</taxon>
        <taxon>metagenomes</taxon>
        <taxon>ecological metagenomes</taxon>
    </lineage>
</organism>
<dbReference type="PROSITE" id="PS50893">
    <property type="entry name" value="ABC_TRANSPORTER_2"/>
    <property type="match status" value="1"/>
</dbReference>
<dbReference type="GO" id="GO:0005524">
    <property type="term" value="F:ATP binding"/>
    <property type="evidence" value="ECO:0007669"/>
    <property type="project" value="UniProtKB-KW"/>
</dbReference>
<keyword evidence="6" id="KW-0378">Hydrolase</keyword>
<dbReference type="InterPro" id="IPR017871">
    <property type="entry name" value="ABC_transporter-like_CS"/>
</dbReference>
<keyword evidence="6" id="KW-0449">Lipoprotein</keyword>
<dbReference type="GO" id="GO:0022857">
    <property type="term" value="F:transmembrane transporter activity"/>
    <property type="evidence" value="ECO:0007669"/>
    <property type="project" value="TreeGrafter"/>
</dbReference>
<evidence type="ECO:0000256" key="1">
    <source>
        <dbReference type="ARBA" id="ARBA00005417"/>
    </source>
</evidence>
<dbReference type="InterPro" id="IPR003593">
    <property type="entry name" value="AAA+_ATPase"/>
</dbReference>
<evidence type="ECO:0000256" key="4">
    <source>
        <dbReference type="ARBA" id="ARBA00022840"/>
    </source>
</evidence>
<keyword evidence="3" id="KW-0547">Nucleotide-binding</keyword>
<dbReference type="GO" id="GO:0016887">
    <property type="term" value="F:ATP hydrolysis activity"/>
    <property type="evidence" value="ECO:0007669"/>
    <property type="project" value="InterPro"/>
</dbReference>
<accession>E6PW49</accession>
<keyword evidence="4 6" id="KW-0067">ATP-binding</keyword>
<gene>
    <name evidence="6" type="primary">lolD</name>
    <name evidence="6" type="ORF">CARN2_0334</name>
</gene>
<dbReference type="InterPro" id="IPR027417">
    <property type="entry name" value="P-loop_NTPase"/>
</dbReference>
<dbReference type="AlphaFoldDB" id="E6PW49"/>
<dbReference type="FunFam" id="3.40.50.300:FF:000032">
    <property type="entry name" value="Export ABC transporter ATP-binding protein"/>
    <property type="match status" value="1"/>
</dbReference>
<dbReference type="GO" id="GO:0098796">
    <property type="term" value="C:membrane protein complex"/>
    <property type="evidence" value="ECO:0007669"/>
    <property type="project" value="UniProtKB-ARBA"/>
</dbReference>
<dbReference type="Pfam" id="PF00005">
    <property type="entry name" value="ABC_tran"/>
    <property type="match status" value="1"/>
</dbReference>
<dbReference type="InterPro" id="IPR015854">
    <property type="entry name" value="ABC_transpr_LolD-like"/>
</dbReference>
<dbReference type="SUPFAM" id="SSF52540">
    <property type="entry name" value="P-loop containing nucleoside triphosphate hydrolases"/>
    <property type="match status" value="1"/>
</dbReference>
<dbReference type="InterPro" id="IPR017911">
    <property type="entry name" value="MacB-like_ATP-bd"/>
</dbReference>
<evidence type="ECO:0000313" key="6">
    <source>
        <dbReference type="EMBL" id="CBH99156.1"/>
    </source>
</evidence>
<evidence type="ECO:0000256" key="3">
    <source>
        <dbReference type="ARBA" id="ARBA00022741"/>
    </source>
</evidence>
<evidence type="ECO:0000259" key="5">
    <source>
        <dbReference type="PROSITE" id="PS50893"/>
    </source>
</evidence>
<dbReference type="PROSITE" id="PS00211">
    <property type="entry name" value="ABC_TRANSPORTER_1"/>
    <property type="match status" value="1"/>
</dbReference>
<dbReference type="EMBL" id="CABM01000068">
    <property type="protein sequence ID" value="CBH99156.1"/>
    <property type="molecule type" value="Genomic_DNA"/>
</dbReference>
<reference evidence="6" key="1">
    <citation type="submission" date="2009-10" db="EMBL/GenBank/DDBJ databases">
        <title>Diversity of trophic interactions inside an arsenic-rich microbial ecosystem.</title>
        <authorList>
            <person name="Bertin P.N."/>
            <person name="Heinrich-Salmeron A."/>
            <person name="Pelletier E."/>
            <person name="Goulhen-Chollet F."/>
            <person name="Arsene-Ploetze F."/>
            <person name="Gallien S."/>
            <person name="Calteau A."/>
            <person name="Vallenet D."/>
            <person name="Casiot C."/>
            <person name="Chane-Woon-Ming B."/>
            <person name="Giloteaux L."/>
            <person name="Barakat M."/>
            <person name="Bonnefoy V."/>
            <person name="Bruneel O."/>
            <person name="Chandler M."/>
            <person name="Cleiss J."/>
            <person name="Duran R."/>
            <person name="Elbaz-Poulichet F."/>
            <person name="Fonknechten N."/>
            <person name="Lauga B."/>
            <person name="Mornico D."/>
            <person name="Ortet P."/>
            <person name="Schaeffer C."/>
            <person name="Siguier P."/>
            <person name="Alexander Thil Smith A."/>
            <person name="Van Dorsselaer A."/>
            <person name="Weissenbach J."/>
            <person name="Medigue C."/>
            <person name="Le Paslier D."/>
        </authorList>
    </citation>
    <scope>NUCLEOTIDE SEQUENCE</scope>
</reference>
<comment type="similarity">
    <text evidence="1">Belongs to the ABC transporter superfamily.</text>
</comment>
<dbReference type="PANTHER" id="PTHR24220:SF689">
    <property type="entry name" value="LIPOPROTEIN-RELEASING SYSTEM ATP-BINDING PROTEIN LOLD"/>
    <property type="match status" value="1"/>
</dbReference>
<sequence>MSEPAPSSLAPSGAIPVLRLEGLRKSYQVGTPLEIEVLHGVGFTLQRGEFAALVGPSGSGKTTLLNLIGLLDAPTGGELFLQGTPTRMLEDAERTALRGRAIGFVFQFHHLIQAFPVLDNVLMPALVQGARRSRELEAQGLALLDAVGLAAHARKRPNELSGGQQQRVAIARALLTRPPLVLADEPTGNLDTHSADDVFALLRRFSREFGCAVLVVTHDPRLAQRCDRILNLVDGMIVSDQPVAPELAVQPAPN</sequence>
<evidence type="ECO:0000256" key="2">
    <source>
        <dbReference type="ARBA" id="ARBA00022448"/>
    </source>
</evidence>
<dbReference type="CDD" id="cd03255">
    <property type="entry name" value="ABC_MJ0796_LolCDE_FtsE"/>
    <property type="match status" value="1"/>
</dbReference>
<feature type="domain" description="ABC transporter" evidence="5">
    <location>
        <begin position="18"/>
        <end position="251"/>
    </location>
</feature>
<proteinExistence type="inferred from homology"/>
<keyword evidence="2" id="KW-0813">Transport</keyword>